<sequence>MTLLDDSSTMSGTPAAWYPCPQFDGLLRWWDGSAWTVHTLLPPPSVAADALAAQAAAAQARVAQFPIVQERVEQARVAEARVEDRFAAYDFNSMPYEPMKDTAPRYGDGTRRSAMLTPDRGSVTPWAWFVAVVPPLLTAGLVLIAFELADQSAVWQLYIWVLVTVLVSLVLASGDGYELRRRGHPAPGWGWGLLPPVYLIVRAVMFGSSSVWVLFGWVVVQVASIGAVLVLDPLL</sequence>
<keyword evidence="4" id="KW-1185">Reference proteome</keyword>
<dbReference type="RefSeq" id="WP_184235110.1">
    <property type="nucleotide sequence ID" value="NZ_JACHMJ010000001.1"/>
</dbReference>
<dbReference type="InterPro" id="IPR018929">
    <property type="entry name" value="DUF2510"/>
</dbReference>
<accession>A0A841AKX3</accession>
<dbReference type="Pfam" id="PF10708">
    <property type="entry name" value="DUF2510"/>
    <property type="match status" value="1"/>
</dbReference>
<keyword evidence="1" id="KW-1133">Transmembrane helix</keyword>
<reference evidence="3 4" key="1">
    <citation type="submission" date="2020-08" db="EMBL/GenBank/DDBJ databases">
        <title>Sequencing the genomes of 1000 actinobacteria strains.</title>
        <authorList>
            <person name="Klenk H.-P."/>
        </authorList>
    </citation>
    <scope>NUCLEOTIDE SEQUENCE [LARGE SCALE GENOMIC DNA]</scope>
    <source>
        <strain evidence="3 4">DSM 105784</strain>
    </source>
</reference>
<feature type="transmembrane region" description="Helical" evidence="1">
    <location>
        <begin position="186"/>
        <end position="205"/>
    </location>
</feature>
<dbReference type="EMBL" id="JACHMJ010000001">
    <property type="protein sequence ID" value="MBB5843044.1"/>
    <property type="molecule type" value="Genomic_DNA"/>
</dbReference>
<name>A0A841AKX3_9MICO</name>
<feature type="transmembrane region" description="Helical" evidence="1">
    <location>
        <begin position="126"/>
        <end position="149"/>
    </location>
</feature>
<evidence type="ECO:0000313" key="4">
    <source>
        <dbReference type="Proteomes" id="UP000536685"/>
    </source>
</evidence>
<protein>
    <recommendedName>
        <fullName evidence="2">DUF2510 domain-containing protein</fullName>
    </recommendedName>
</protein>
<gene>
    <name evidence="3" type="ORF">HD599_001367</name>
</gene>
<keyword evidence="1" id="KW-0812">Transmembrane</keyword>
<organism evidence="3 4">
    <name type="scientific">Conyzicola lurida</name>
    <dbReference type="NCBI Taxonomy" id="1172621"/>
    <lineage>
        <taxon>Bacteria</taxon>
        <taxon>Bacillati</taxon>
        <taxon>Actinomycetota</taxon>
        <taxon>Actinomycetes</taxon>
        <taxon>Micrococcales</taxon>
        <taxon>Microbacteriaceae</taxon>
        <taxon>Conyzicola</taxon>
    </lineage>
</organism>
<keyword evidence="1" id="KW-0472">Membrane</keyword>
<feature type="transmembrane region" description="Helical" evidence="1">
    <location>
        <begin position="155"/>
        <end position="174"/>
    </location>
</feature>
<feature type="domain" description="DUF2510" evidence="2">
    <location>
        <begin position="15"/>
        <end position="46"/>
    </location>
</feature>
<comment type="caution">
    <text evidence="3">The sequence shown here is derived from an EMBL/GenBank/DDBJ whole genome shotgun (WGS) entry which is preliminary data.</text>
</comment>
<proteinExistence type="predicted"/>
<dbReference type="AlphaFoldDB" id="A0A841AKX3"/>
<evidence type="ECO:0000313" key="3">
    <source>
        <dbReference type="EMBL" id="MBB5843044.1"/>
    </source>
</evidence>
<evidence type="ECO:0000259" key="2">
    <source>
        <dbReference type="Pfam" id="PF10708"/>
    </source>
</evidence>
<feature type="transmembrane region" description="Helical" evidence="1">
    <location>
        <begin position="211"/>
        <end position="231"/>
    </location>
</feature>
<dbReference type="Proteomes" id="UP000536685">
    <property type="component" value="Unassembled WGS sequence"/>
</dbReference>
<evidence type="ECO:0000256" key="1">
    <source>
        <dbReference type="SAM" id="Phobius"/>
    </source>
</evidence>